<name>A0ABD5UG69_9EURY</name>
<dbReference type="GO" id="GO:0016491">
    <property type="term" value="F:oxidoreductase activity"/>
    <property type="evidence" value="ECO:0007669"/>
    <property type="project" value="UniProtKB-KW"/>
</dbReference>
<evidence type="ECO:0000256" key="1">
    <source>
        <dbReference type="ARBA" id="ARBA00009986"/>
    </source>
</evidence>
<dbReference type="RefSeq" id="WP_379765588.1">
    <property type="nucleotide sequence ID" value="NZ_JBHSXI010000005.1"/>
</dbReference>
<dbReference type="Pfam" id="PF00171">
    <property type="entry name" value="Aldedh"/>
    <property type="match status" value="1"/>
</dbReference>
<dbReference type="FunFam" id="3.40.605.10:FF:000007">
    <property type="entry name" value="NAD/NADP-dependent betaine aldehyde dehydrogenase"/>
    <property type="match status" value="1"/>
</dbReference>
<dbReference type="InterPro" id="IPR016160">
    <property type="entry name" value="Ald_DH_CS_CYS"/>
</dbReference>
<accession>A0ABD5UG69</accession>
<evidence type="ECO:0000313" key="6">
    <source>
        <dbReference type="Proteomes" id="UP001596333"/>
    </source>
</evidence>
<dbReference type="InterPro" id="IPR016162">
    <property type="entry name" value="Ald_DH_N"/>
</dbReference>
<dbReference type="FunFam" id="3.40.309.10:FF:000012">
    <property type="entry name" value="Betaine aldehyde dehydrogenase"/>
    <property type="match status" value="1"/>
</dbReference>
<proteinExistence type="inferred from homology"/>
<dbReference type="EMBL" id="JBHSXI010000005">
    <property type="protein sequence ID" value="MFC6888500.1"/>
    <property type="molecule type" value="Genomic_DNA"/>
</dbReference>
<dbReference type="InterPro" id="IPR016163">
    <property type="entry name" value="Ald_DH_C"/>
</dbReference>
<protein>
    <submittedName>
        <fullName evidence="5">Aldehyde dehydrogenase family protein</fullName>
    </submittedName>
</protein>
<dbReference type="AlphaFoldDB" id="A0ABD5UG69"/>
<dbReference type="Gene3D" id="3.40.605.10">
    <property type="entry name" value="Aldehyde Dehydrogenase, Chain A, domain 1"/>
    <property type="match status" value="1"/>
</dbReference>
<organism evidence="5 6">
    <name type="scientific">Halorubrum trueperi</name>
    <dbReference type="NCBI Taxonomy" id="2004704"/>
    <lineage>
        <taxon>Archaea</taxon>
        <taxon>Methanobacteriati</taxon>
        <taxon>Methanobacteriota</taxon>
        <taxon>Stenosarchaea group</taxon>
        <taxon>Halobacteria</taxon>
        <taxon>Halobacteriales</taxon>
        <taxon>Haloferacaceae</taxon>
        <taxon>Halorubrum</taxon>
    </lineage>
</organism>
<comment type="similarity">
    <text evidence="1">Belongs to the aldehyde dehydrogenase family.</text>
</comment>
<sequence length="508" mass="54640">MTESSKPTRSPRERHADAAIEAFSTTEYGILIDGEWEPAATGETFAATDPTTGQEHAKVQDAGADDVDRAVTAANQGFEAWSDITPRERATYLQDIADAIRDERDRLAQAITLDVGRPLRESKGEVPQVADRFDYFAGLARDITGETIPAETHDFVLTFREPYGVVGAIVPWNVPHMLTANKLAPALAAGNSVVLKPAEQASPSTLELVRIIDDVLPDGVVNAVTGFGDTGAALVEHPDVPKIAFTGSGETGKQVMRSGAAAVKSVTLELGGKGPAIVFPDADLEKAVEDIMMGIYFNAGQICGATARLYLHQDIADEFLDRFVSKSADLEIGDPLVEGTRLGPIVDESQHEDILEYIHDARERGATVLTGGGVPEDSTLPDGWFVEPTVLTDVPQDAPAACEEIFGPVEIVEVWSDYDDVIQRANDSKFGLTAGVWTDDYRTLIRATKDLEAGTITGNLAHRLPTEMPYGGTKQSGTGRENGREVLSEYTELKSLNADLREGSVGIY</sequence>
<evidence type="ECO:0000256" key="3">
    <source>
        <dbReference type="ARBA" id="ARBA00023002"/>
    </source>
</evidence>
<dbReference type="SUPFAM" id="SSF53720">
    <property type="entry name" value="ALDH-like"/>
    <property type="match status" value="1"/>
</dbReference>
<dbReference type="PANTHER" id="PTHR11699">
    <property type="entry name" value="ALDEHYDE DEHYDROGENASE-RELATED"/>
    <property type="match status" value="1"/>
</dbReference>
<feature type="domain" description="Aldehyde dehydrogenase" evidence="4">
    <location>
        <begin position="36"/>
        <end position="495"/>
    </location>
</feature>
<dbReference type="InterPro" id="IPR016161">
    <property type="entry name" value="Ald_DH/histidinol_DH"/>
</dbReference>
<dbReference type="Gene3D" id="3.40.309.10">
    <property type="entry name" value="Aldehyde Dehydrogenase, Chain A, domain 2"/>
    <property type="match status" value="1"/>
</dbReference>
<dbReference type="InterPro" id="IPR015590">
    <property type="entry name" value="Aldehyde_DH_dom"/>
</dbReference>
<dbReference type="Proteomes" id="UP001596333">
    <property type="component" value="Unassembled WGS sequence"/>
</dbReference>
<reference evidence="5 6" key="1">
    <citation type="journal article" date="2019" name="Int. J. Syst. Evol. Microbiol.">
        <title>The Global Catalogue of Microorganisms (GCM) 10K type strain sequencing project: providing services to taxonomists for standard genome sequencing and annotation.</title>
        <authorList>
            <consortium name="The Broad Institute Genomics Platform"/>
            <consortium name="The Broad Institute Genome Sequencing Center for Infectious Disease"/>
            <person name="Wu L."/>
            <person name="Ma J."/>
        </authorList>
    </citation>
    <scope>NUCLEOTIDE SEQUENCE [LARGE SCALE GENOMIC DNA]</scope>
    <source>
        <strain evidence="5 6">Y73</strain>
    </source>
</reference>
<evidence type="ECO:0000259" key="4">
    <source>
        <dbReference type="Pfam" id="PF00171"/>
    </source>
</evidence>
<evidence type="ECO:0000313" key="5">
    <source>
        <dbReference type="EMBL" id="MFC6888500.1"/>
    </source>
</evidence>
<keyword evidence="6" id="KW-1185">Reference proteome</keyword>
<comment type="subunit">
    <text evidence="2">Homotetramer.</text>
</comment>
<gene>
    <name evidence="5" type="ORF">ACFQEY_05510</name>
</gene>
<keyword evidence="3" id="KW-0560">Oxidoreductase</keyword>
<dbReference type="PROSITE" id="PS00070">
    <property type="entry name" value="ALDEHYDE_DEHYDR_CYS"/>
    <property type="match status" value="1"/>
</dbReference>
<evidence type="ECO:0000256" key="2">
    <source>
        <dbReference type="ARBA" id="ARBA00011881"/>
    </source>
</evidence>
<comment type="caution">
    <text evidence="5">The sequence shown here is derived from an EMBL/GenBank/DDBJ whole genome shotgun (WGS) entry which is preliminary data.</text>
</comment>